<dbReference type="EMBL" id="JABBVZ010000127">
    <property type="protein sequence ID" value="NMP24599.1"/>
    <property type="molecule type" value="Genomic_DNA"/>
</dbReference>
<keyword evidence="2" id="KW-1185">Reference proteome</keyword>
<dbReference type="Proteomes" id="UP000533476">
    <property type="component" value="Unassembled WGS sequence"/>
</dbReference>
<comment type="caution">
    <text evidence="1">The sequence shown here is derived from an EMBL/GenBank/DDBJ whole genome shotgun (WGS) entry which is preliminary data.</text>
</comment>
<evidence type="ECO:0000313" key="1">
    <source>
        <dbReference type="EMBL" id="NMP24599.1"/>
    </source>
</evidence>
<sequence>MNRTRVFALVVTATTEDANFLESDDLSEVATVMSAALARGVESLEDLTLYEILASDGPDSTVWAEIQDDARQQLNALQKGES</sequence>
<reference evidence="1 2" key="1">
    <citation type="submission" date="2020-04" db="EMBL/GenBank/DDBJ databases">
        <authorList>
            <person name="Zhang R."/>
            <person name="Schippers A."/>
        </authorList>
    </citation>
    <scope>NUCLEOTIDE SEQUENCE [LARGE SCALE GENOMIC DNA]</scope>
    <source>
        <strain evidence="1 2">DSM 109850</strain>
    </source>
</reference>
<dbReference type="AlphaFoldDB" id="A0A7Y0L779"/>
<evidence type="ECO:0000313" key="2">
    <source>
        <dbReference type="Proteomes" id="UP000533476"/>
    </source>
</evidence>
<protein>
    <submittedName>
        <fullName evidence="1">Uncharacterized protein</fullName>
    </submittedName>
</protein>
<dbReference type="RefSeq" id="WP_169102809.1">
    <property type="nucleotide sequence ID" value="NZ_JABBVZ010000127.1"/>
</dbReference>
<gene>
    <name evidence="1" type="ORF">HIJ39_19995</name>
</gene>
<accession>A0A7Y0L779</accession>
<name>A0A7Y0L779_9FIRM</name>
<organism evidence="1 2">
    <name type="scientific">Sulfobacillus harzensis</name>
    <dbReference type="NCBI Taxonomy" id="2729629"/>
    <lineage>
        <taxon>Bacteria</taxon>
        <taxon>Bacillati</taxon>
        <taxon>Bacillota</taxon>
        <taxon>Clostridia</taxon>
        <taxon>Eubacteriales</taxon>
        <taxon>Clostridiales Family XVII. Incertae Sedis</taxon>
        <taxon>Sulfobacillus</taxon>
    </lineage>
</organism>
<proteinExistence type="predicted"/>